<organism evidence="1 2">
    <name type="scientific">Portunus trituberculatus</name>
    <name type="common">Swimming crab</name>
    <name type="synonym">Neptunus trituberculatus</name>
    <dbReference type="NCBI Taxonomy" id="210409"/>
    <lineage>
        <taxon>Eukaryota</taxon>
        <taxon>Metazoa</taxon>
        <taxon>Ecdysozoa</taxon>
        <taxon>Arthropoda</taxon>
        <taxon>Crustacea</taxon>
        <taxon>Multicrustacea</taxon>
        <taxon>Malacostraca</taxon>
        <taxon>Eumalacostraca</taxon>
        <taxon>Eucarida</taxon>
        <taxon>Decapoda</taxon>
        <taxon>Pleocyemata</taxon>
        <taxon>Brachyura</taxon>
        <taxon>Eubrachyura</taxon>
        <taxon>Portunoidea</taxon>
        <taxon>Portunidae</taxon>
        <taxon>Portuninae</taxon>
        <taxon>Portunus</taxon>
    </lineage>
</organism>
<name>A0A5B7FPF2_PORTR</name>
<comment type="caution">
    <text evidence="1">The sequence shown here is derived from an EMBL/GenBank/DDBJ whole genome shotgun (WGS) entry which is preliminary data.</text>
</comment>
<proteinExistence type="predicted"/>
<keyword evidence="2" id="KW-1185">Reference proteome</keyword>
<dbReference type="AlphaFoldDB" id="A0A5B7FPF2"/>
<dbReference type="Proteomes" id="UP000324222">
    <property type="component" value="Unassembled WGS sequence"/>
</dbReference>
<evidence type="ECO:0000313" key="2">
    <source>
        <dbReference type="Proteomes" id="UP000324222"/>
    </source>
</evidence>
<sequence>MNTLLKNSNNFGKRSLKTAEIRSTLLPHSLVARIEVNSFCSSGRGRIRPSLHLVVPRDGAYPQLPLPSPPYWKSCASYYVEFK</sequence>
<gene>
    <name evidence="1" type="ORF">E2C01_041078</name>
</gene>
<dbReference type="EMBL" id="VSRR010007684">
    <property type="protein sequence ID" value="MPC47336.1"/>
    <property type="molecule type" value="Genomic_DNA"/>
</dbReference>
<protein>
    <submittedName>
        <fullName evidence="1">Uncharacterized protein</fullName>
    </submittedName>
</protein>
<reference evidence="1 2" key="1">
    <citation type="submission" date="2019-05" db="EMBL/GenBank/DDBJ databases">
        <title>Another draft genome of Portunus trituberculatus and its Hox gene families provides insights of decapod evolution.</title>
        <authorList>
            <person name="Jeong J.-H."/>
            <person name="Song I."/>
            <person name="Kim S."/>
            <person name="Choi T."/>
            <person name="Kim D."/>
            <person name="Ryu S."/>
            <person name="Kim W."/>
        </authorList>
    </citation>
    <scope>NUCLEOTIDE SEQUENCE [LARGE SCALE GENOMIC DNA]</scope>
    <source>
        <tissue evidence="1">Muscle</tissue>
    </source>
</reference>
<accession>A0A5B7FPF2</accession>
<evidence type="ECO:0000313" key="1">
    <source>
        <dbReference type="EMBL" id="MPC47336.1"/>
    </source>
</evidence>